<sequence length="99" mass="10589">MVFIRMIGYCMKKFKMIATLSFALVVFPGYSATLIPKQDAGNLHKFGVASVTGIRGDIDDTIHALNAKADKEGAEKFAITSLGTSGDSGLFHGTADVYK</sequence>
<evidence type="ECO:0000313" key="4">
    <source>
        <dbReference type="EMBL" id="PLR39672.1"/>
    </source>
</evidence>
<proteinExistence type="predicted"/>
<accession>A0A2N5EC09</accession>
<feature type="domain" description="YdgH/BhsA/McbA-like" evidence="3">
    <location>
        <begin position="43"/>
        <end position="99"/>
    </location>
</feature>
<dbReference type="EMBL" id="PJZF01000004">
    <property type="protein sequence ID" value="PLR39672.1"/>
    <property type="molecule type" value="Genomic_DNA"/>
</dbReference>
<evidence type="ECO:0000259" key="3">
    <source>
        <dbReference type="Pfam" id="PF07338"/>
    </source>
</evidence>
<feature type="signal peptide" evidence="2">
    <location>
        <begin position="1"/>
        <end position="31"/>
    </location>
</feature>
<dbReference type="PANTHER" id="PTHR34156">
    <property type="entry name" value="OUTER MEMBRANE PROTEIN-RELATED-RELATED"/>
    <property type="match status" value="1"/>
</dbReference>
<evidence type="ECO:0000313" key="5">
    <source>
        <dbReference type="Proteomes" id="UP000234240"/>
    </source>
</evidence>
<dbReference type="Gene3D" id="3.30.1660.10">
    <property type="entry name" value="Flavin-binding protein dodecin"/>
    <property type="match status" value="1"/>
</dbReference>
<dbReference type="InterPro" id="IPR036275">
    <property type="entry name" value="YdgH-like_sf"/>
</dbReference>
<evidence type="ECO:0000256" key="1">
    <source>
        <dbReference type="ARBA" id="ARBA00022729"/>
    </source>
</evidence>
<organism evidence="4 5">
    <name type="scientific">Chimaeribacter californicus</name>
    <dbReference type="NCBI Taxonomy" id="2060067"/>
    <lineage>
        <taxon>Bacteria</taxon>
        <taxon>Pseudomonadati</taxon>
        <taxon>Pseudomonadota</taxon>
        <taxon>Gammaproteobacteria</taxon>
        <taxon>Enterobacterales</taxon>
        <taxon>Yersiniaceae</taxon>
        <taxon>Chimaeribacter</taxon>
    </lineage>
</organism>
<protein>
    <recommendedName>
        <fullName evidence="3">YdgH/BhsA/McbA-like domain-containing protein</fullName>
    </recommendedName>
</protein>
<name>A0A2N5EC09_9GAMM</name>
<dbReference type="InterPro" id="IPR025543">
    <property type="entry name" value="Dodecin-like"/>
</dbReference>
<dbReference type="InterPro" id="IPR010854">
    <property type="entry name" value="YdgH/BhsA/McbA-like_dom"/>
</dbReference>
<feature type="chain" id="PRO_5014775510" description="YdgH/BhsA/McbA-like domain-containing protein" evidence="2">
    <location>
        <begin position="32"/>
        <end position="99"/>
    </location>
</feature>
<dbReference type="Pfam" id="PF07338">
    <property type="entry name" value="YdgH_BhsA-like"/>
    <property type="match status" value="1"/>
</dbReference>
<comment type="caution">
    <text evidence="4">The sequence shown here is derived from an EMBL/GenBank/DDBJ whole genome shotgun (WGS) entry which is preliminary data.</text>
</comment>
<dbReference type="Proteomes" id="UP000234240">
    <property type="component" value="Unassembled WGS sequence"/>
</dbReference>
<dbReference type="SUPFAM" id="SSF159871">
    <property type="entry name" value="YdgH-like"/>
    <property type="match status" value="1"/>
</dbReference>
<dbReference type="InterPro" id="IPR051096">
    <property type="entry name" value="BhsA/McbA_stress_biofilm_assoc"/>
</dbReference>
<dbReference type="AlphaFoldDB" id="A0A2N5EC09"/>
<reference evidence="4 5" key="1">
    <citation type="submission" date="2017-12" db="EMBL/GenBank/DDBJ databases">
        <title>Characterization of six clinical isolates of Enterochimera gen. nov., a novel genus of the Yersiniaciae family and the three species Enterochimera arupensis sp. nov., Enterochimera coloradensis sp. nov, and Enterochimera californica sp. nov.</title>
        <authorList>
            <person name="Rossi A."/>
            <person name="Fisher M."/>
        </authorList>
    </citation>
    <scope>NUCLEOTIDE SEQUENCE [LARGE SCALE GENOMIC DNA]</scope>
    <source>
        <strain evidence="5">2015-Iso6</strain>
    </source>
</reference>
<evidence type="ECO:0000256" key="2">
    <source>
        <dbReference type="SAM" id="SignalP"/>
    </source>
</evidence>
<keyword evidence="5" id="KW-1185">Reference proteome</keyword>
<keyword evidence="1 2" id="KW-0732">Signal</keyword>
<gene>
    <name evidence="4" type="ORF">CYR55_07315</name>
</gene>